<comment type="caution">
    <text evidence="2">The sequence shown here is derived from an EMBL/GenBank/DDBJ whole genome shotgun (WGS) entry which is preliminary data.</text>
</comment>
<evidence type="ECO:0000313" key="2">
    <source>
        <dbReference type="EMBL" id="TCD69039.1"/>
    </source>
</evidence>
<dbReference type="EMBL" id="RWJN01000051">
    <property type="protein sequence ID" value="TCD69039.1"/>
    <property type="molecule type" value="Genomic_DNA"/>
</dbReference>
<organism evidence="2 3">
    <name type="scientific">Steccherinum ochraceum</name>
    <dbReference type="NCBI Taxonomy" id="92696"/>
    <lineage>
        <taxon>Eukaryota</taxon>
        <taxon>Fungi</taxon>
        <taxon>Dikarya</taxon>
        <taxon>Basidiomycota</taxon>
        <taxon>Agaricomycotina</taxon>
        <taxon>Agaricomycetes</taxon>
        <taxon>Polyporales</taxon>
        <taxon>Steccherinaceae</taxon>
        <taxon>Steccherinum</taxon>
    </lineage>
</organism>
<dbReference type="Proteomes" id="UP000292702">
    <property type="component" value="Unassembled WGS sequence"/>
</dbReference>
<reference evidence="2 3" key="1">
    <citation type="submission" date="2018-11" db="EMBL/GenBank/DDBJ databases">
        <title>Genome assembly of Steccherinum ochraceum LE-BIN_3174, the white-rot fungus of the Steccherinaceae family (The Residual Polyporoid clade, Polyporales, Basidiomycota).</title>
        <authorList>
            <person name="Fedorova T.V."/>
            <person name="Glazunova O.A."/>
            <person name="Landesman E.O."/>
            <person name="Moiseenko K.V."/>
            <person name="Psurtseva N.V."/>
            <person name="Savinova O.S."/>
            <person name="Shakhova N.V."/>
            <person name="Tyazhelova T.V."/>
            <person name="Vasina D.V."/>
        </authorList>
    </citation>
    <scope>NUCLEOTIDE SEQUENCE [LARGE SCALE GENOMIC DNA]</scope>
    <source>
        <strain evidence="2 3">LE-BIN_3174</strain>
    </source>
</reference>
<proteinExistence type="predicted"/>
<feature type="region of interest" description="Disordered" evidence="1">
    <location>
        <begin position="34"/>
        <end position="240"/>
    </location>
</feature>
<feature type="compositionally biased region" description="Low complexity" evidence="1">
    <location>
        <begin position="137"/>
        <end position="194"/>
    </location>
</feature>
<evidence type="ECO:0000256" key="1">
    <source>
        <dbReference type="SAM" id="MobiDB-lite"/>
    </source>
</evidence>
<sequence>MNAIEIENTEQRRGTFGAVRVRIIFVLRPPRDHQNSNIVDLTLDSPPGSPPRLNNVPPSAGEGQRPPSQVPPETTSQARSLQPNTTDVPAPSRQPYRRRPYSPSRPVVNAYRPSSHHAASAPRSSLDSPNRNTQHTPPLSSSRPPSRIVDGARLPRPSSGASSAASTSRQSSLLPQSSASSSSTPGTSRSSTTAPQAKRPEPPQSFDRDALTKQVRMISKKLRDEGKLAPPPTFVDPETSRAALARLPARNQAELEAGDMDVDMQVDADVEHVPSAVADMDVDMDDQLKAKPAPAFDDEEKRQKPWQVYTEADWGIKPCYFLMYRDHEAFSSRSKLPLQREHRLPRKLPATTKLEGKAKKKKQKSLVNMVKAPLGSIPLD</sequence>
<keyword evidence="3" id="KW-1185">Reference proteome</keyword>
<feature type="compositionally biased region" description="Polar residues" evidence="1">
    <location>
        <begin position="126"/>
        <end position="136"/>
    </location>
</feature>
<feature type="compositionally biased region" description="Low complexity" evidence="1">
    <location>
        <begin position="101"/>
        <end position="125"/>
    </location>
</feature>
<accession>A0A4R0RTS8</accession>
<feature type="region of interest" description="Disordered" evidence="1">
    <location>
        <begin position="340"/>
        <end position="364"/>
    </location>
</feature>
<protein>
    <submittedName>
        <fullName evidence="2">Uncharacterized protein</fullName>
    </submittedName>
</protein>
<dbReference type="AlphaFoldDB" id="A0A4R0RTS8"/>
<feature type="compositionally biased region" description="Basic and acidic residues" evidence="1">
    <location>
        <begin position="198"/>
        <end position="211"/>
    </location>
</feature>
<gene>
    <name evidence="2" type="ORF">EIP91_009102</name>
</gene>
<name>A0A4R0RTS8_9APHY</name>
<dbReference type="OrthoDB" id="10669544at2759"/>
<evidence type="ECO:0000313" key="3">
    <source>
        <dbReference type="Proteomes" id="UP000292702"/>
    </source>
</evidence>
<feature type="compositionally biased region" description="Polar residues" evidence="1">
    <location>
        <begin position="71"/>
        <end position="87"/>
    </location>
</feature>